<protein>
    <submittedName>
        <fullName evidence="2">DUF1559 domain-containing protein</fullName>
    </submittedName>
</protein>
<dbReference type="InterPro" id="IPR012902">
    <property type="entry name" value="N_methyl_site"/>
</dbReference>
<dbReference type="InterPro" id="IPR045584">
    <property type="entry name" value="Pilin-like"/>
</dbReference>
<evidence type="ECO:0000313" key="3">
    <source>
        <dbReference type="Proteomes" id="UP000576225"/>
    </source>
</evidence>
<proteinExistence type="predicted"/>
<dbReference type="SUPFAM" id="SSF54523">
    <property type="entry name" value="Pili subunits"/>
    <property type="match status" value="1"/>
</dbReference>
<dbReference type="PANTHER" id="PTHR30093:SF2">
    <property type="entry name" value="TYPE II SECRETION SYSTEM PROTEIN H"/>
    <property type="match status" value="1"/>
</dbReference>
<dbReference type="RefSeq" id="WP_168962004.1">
    <property type="nucleotide sequence ID" value="NZ_JABAEW010000009.1"/>
</dbReference>
<dbReference type="PANTHER" id="PTHR30093">
    <property type="entry name" value="GENERAL SECRETION PATHWAY PROTEIN G"/>
    <property type="match status" value="1"/>
</dbReference>
<evidence type="ECO:0000313" key="2">
    <source>
        <dbReference type="EMBL" id="NMD86187.1"/>
    </source>
</evidence>
<keyword evidence="1" id="KW-0472">Membrane</keyword>
<organism evidence="2 3">
    <name type="scientific">Victivallis vadensis</name>
    <dbReference type="NCBI Taxonomy" id="172901"/>
    <lineage>
        <taxon>Bacteria</taxon>
        <taxon>Pseudomonadati</taxon>
        <taxon>Lentisphaerota</taxon>
        <taxon>Lentisphaeria</taxon>
        <taxon>Victivallales</taxon>
        <taxon>Victivallaceae</taxon>
        <taxon>Victivallis</taxon>
    </lineage>
</organism>
<dbReference type="EMBL" id="JABAEW010000009">
    <property type="protein sequence ID" value="NMD86187.1"/>
    <property type="molecule type" value="Genomic_DNA"/>
</dbReference>
<evidence type="ECO:0000256" key="1">
    <source>
        <dbReference type="SAM" id="Phobius"/>
    </source>
</evidence>
<reference evidence="2 3" key="1">
    <citation type="submission" date="2020-04" db="EMBL/GenBank/DDBJ databases">
        <authorList>
            <person name="Hitch T.C.A."/>
            <person name="Wylensek D."/>
            <person name="Clavel T."/>
        </authorList>
    </citation>
    <scope>NUCLEOTIDE SEQUENCE [LARGE SCALE GENOMIC DNA]</scope>
    <source>
        <strain evidence="2 3">COR2-253-APC-1A</strain>
    </source>
</reference>
<name>A0A848AVQ8_9BACT</name>
<dbReference type="Proteomes" id="UP000576225">
    <property type="component" value="Unassembled WGS sequence"/>
</dbReference>
<dbReference type="AlphaFoldDB" id="A0A848AVQ8"/>
<keyword evidence="1" id="KW-0812">Transmembrane</keyword>
<accession>A0A848AVQ8</accession>
<comment type="caution">
    <text evidence="2">The sequence shown here is derived from an EMBL/GenBank/DDBJ whole genome shotgun (WGS) entry which is preliminary data.</text>
</comment>
<dbReference type="Gene3D" id="3.30.700.10">
    <property type="entry name" value="Glycoprotein, Type 4 Pilin"/>
    <property type="match status" value="1"/>
</dbReference>
<dbReference type="NCBIfam" id="TIGR02532">
    <property type="entry name" value="IV_pilin_GFxxxE"/>
    <property type="match status" value="1"/>
</dbReference>
<feature type="transmembrane region" description="Helical" evidence="1">
    <location>
        <begin position="29"/>
        <end position="53"/>
    </location>
</feature>
<keyword evidence="1" id="KW-1133">Transmembrane helix</keyword>
<sequence length="273" mass="30380">MRMFLRREIFRIRVWNQNVTYFKNKSRKWFTLIELLIVIAIIAILAAMLLPALNKARESSRATSCLNNVKQIAQGAFFYSNDYDDCFAVSTPRPGLGDNMITWIGLLVNEHVTAGFENQNETGEYITRQVLRCPSQTDGISVWPDGGGNQWRYYMGYGVFSAYENGGGIDGMGNFVIHRDYVNTCYAIGRITSPSEMILFGDTNNSWIGSGIGRWIWAPGGAEGGASGLCEAHGKCNVSFADGHAAKLSLAEMNATKTKVTKAYSREHIWKSL</sequence>
<gene>
    <name evidence="2" type="ORF">HF882_06270</name>
</gene>